<dbReference type="EMBL" id="MAGO01000001">
    <property type="protein sequence ID" value="OCC16184.1"/>
    <property type="molecule type" value="Genomic_DNA"/>
</dbReference>
<dbReference type="AlphaFoldDB" id="A0A1B9F8L1"/>
<dbReference type="Proteomes" id="UP000093080">
    <property type="component" value="Unassembled WGS sequence"/>
</dbReference>
<dbReference type="STRING" id="1156395.DBT_0001"/>
<protein>
    <submittedName>
        <fullName evidence="1">Uncharacterized protein</fullName>
    </submittedName>
</protein>
<reference evidence="1 2" key="1">
    <citation type="submission" date="2016-06" db="EMBL/GenBank/DDBJ databases">
        <title>Respiratory ammonification of nitrate coupled to the oxidation of elemental sulfur in deep-sea autotrophic thermophilic bacteria.</title>
        <authorList>
            <person name="Slobodkina G.B."/>
            <person name="Mardanov A.V."/>
            <person name="Ravin N.V."/>
            <person name="Frolova A.A."/>
            <person name="Viryasiv M.B."/>
            <person name="Chernyh N.A."/>
            <person name="Bonch-Osmolovskaya E.A."/>
            <person name="Slobodkin A.I."/>
        </authorList>
    </citation>
    <scope>NUCLEOTIDE SEQUENCE [LARGE SCALE GENOMIC DNA]</scope>
    <source>
        <strain evidence="1 2">S69</strain>
    </source>
</reference>
<accession>A0A1B9F8L1</accession>
<name>A0A1B9F8L1_9BACT</name>
<keyword evidence="2" id="KW-1185">Reference proteome</keyword>
<gene>
    <name evidence="1" type="ORF">DBT_0001</name>
</gene>
<sequence>MKKNGWENFLIDLKQYLNDLKADARNAITWATRSEWQYKNFWR</sequence>
<evidence type="ECO:0000313" key="1">
    <source>
        <dbReference type="EMBL" id="OCC16184.1"/>
    </source>
</evidence>
<organism evidence="1 2">
    <name type="scientific">Dissulfuribacter thermophilus</name>
    <dbReference type="NCBI Taxonomy" id="1156395"/>
    <lineage>
        <taxon>Bacteria</taxon>
        <taxon>Pseudomonadati</taxon>
        <taxon>Thermodesulfobacteriota</taxon>
        <taxon>Dissulfuribacteria</taxon>
        <taxon>Dissulfuribacterales</taxon>
        <taxon>Dissulfuribacteraceae</taxon>
        <taxon>Dissulfuribacter</taxon>
    </lineage>
</organism>
<evidence type="ECO:0000313" key="2">
    <source>
        <dbReference type="Proteomes" id="UP000093080"/>
    </source>
</evidence>
<proteinExistence type="predicted"/>
<comment type="caution">
    <text evidence="1">The sequence shown here is derived from an EMBL/GenBank/DDBJ whole genome shotgun (WGS) entry which is preliminary data.</text>
</comment>